<dbReference type="SUPFAM" id="SSF103501">
    <property type="entry name" value="Respiratory nitrate reductase 1 gamma chain"/>
    <property type="match status" value="1"/>
</dbReference>
<keyword evidence="1" id="KW-1133">Transmembrane helix</keyword>
<dbReference type="InterPro" id="IPR036197">
    <property type="entry name" value="NarG-like_sf"/>
</dbReference>
<name>X1BS00_9ZZZZ</name>
<sequence length="91" mass="10205">MNAFQFFVGGILPYVAVIVFVVGMGYRFYVWFTTPQPGKMTLTPAPKGSLAGSVLAETLFFPSLFKGDKVLWLFSWFFHATLVLIVLGHIR</sequence>
<dbReference type="Gene3D" id="1.20.950.20">
    <property type="entry name" value="Transmembrane di-heme cytochromes, Chain C"/>
    <property type="match status" value="1"/>
</dbReference>
<comment type="caution">
    <text evidence="2">The sequence shown here is derived from an EMBL/GenBank/DDBJ whole genome shotgun (WGS) entry which is preliminary data.</text>
</comment>
<proteinExistence type="predicted"/>
<dbReference type="AlphaFoldDB" id="X1BS00"/>
<evidence type="ECO:0000313" key="2">
    <source>
        <dbReference type="EMBL" id="GAG83932.1"/>
    </source>
</evidence>
<feature type="transmembrane region" description="Helical" evidence="1">
    <location>
        <begin position="6"/>
        <end position="29"/>
    </location>
</feature>
<evidence type="ECO:0008006" key="3">
    <source>
        <dbReference type="Google" id="ProtNLM"/>
    </source>
</evidence>
<feature type="transmembrane region" description="Helical" evidence="1">
    <location>
        <begin position="71"/>
        <end position="90"/>
    </location>
</feature>
<dbReference type="EMBL" id="BART01015397">
    <property type="protein sequence ID" value="GAG83932.1"/>
    <property type="molecule type" value="Genomic_DNA"/>
</dbReference>
<reference evidence="2" key="1">
    <citation type="journal article" date="2014" name="Front. Microbiol.">
        <title>High frequency of phylogenetically diverse reductive dehalogenase-homologous genes in deep subseafloor sedimentary metagenomes.</title>
        <authorList>
            <person name="Kawai M."/>
            <person name="Futagami T."/>
            <person name="Toyoda A."/>
            <person name="Takaki Y."/>
            <person name="Nishi S."/>
            <person name="Hori S."/>
            <person name="Arai W."/>
            <person name="Tsubouchi T."/>
            <person name="Morono Y."/>
            <person name="Uchiyama I."/>
            <person name="Ito T."/>
            <person name="Fujiyama A."/>
            <person name="Inagaki F."/>
            <person name="Takami H."/>
        </authorList>
    </citation>
    <scope>NUCLEOTIDE SEQUENCE</scope>
    <source>
        <strain evidence="2">Expedition CK06-06</strain>
    </source>
</reference>
<organism evidence="2">
    <name type="scientific">marine sediment metagenome</name>
    <dbReference type="NCBI Taxonomy" id="412755"/>
    <lineage>
        <taxon>unclassified sequences</taxon>
        <taxon>metagenomes</taxon>
        <taxon>ecological metagenomes</taxon>
    </lineage>
</organism>
<protein>
    <recommendedName>
        <fullName evidence="3">NarG-like domain-containing protein</fullName>
    </recommendedName>
</protein>
<gene>
    <name evidence="2" type="ORF">S01H4_29907</name>
</gene>
<evidence type="ECO:0000256" key="1">
    <source>
        <dbReference type="SAM" id="Phobius"/>
    </source>
</evidence>
<keyword evidence="1" id="KW-0812">Transmembrane</keyword>
<accession>X1BS00</accession>
<keyword evidence="1" id="KW-0472">Membrane</keyword>